<evidence type="ECO:0000256" key="2">
    <source>
        <dbReference type="ARBA" id="ARBA00007613"/>
    </source>
</evidence>
<sequence length="466" mass="51353">MMQTRFLMAALALSVVAGPAAAQSNTDEEPLGLFTAYQQALDQAPVIGERRALVEAGEEVVNQAKARRWPTLSANARYTDSEYETNDVQFDPETGQRSEGLATTEEDSYNFGIDLAQPLYDRSVSKGLAEARSKRAVANAELAATRQDLASEVAQAYLRVLRARATRELADAEAEAYRTRWNQMERQLERNLASRVDVLDARVRYETAQSDIAEAENELDAARLGLERLTGAYPQALRSADPRSMTLEAPPMDSRVAALMEEAAETNPQVGVQRERLGQTQDSVSVRQAERFPTITLEARYSDTNATDRVVQGEDARVQLMVQMPLFSGGGVSAGIAEARARERAQRSALDNARREAMIETRQAVNELRSAHRRIEVSRQAAQTAEAQVEAGEQGLGVGLRDLVEVLDARAQLFSIRRDLAEAAYDYLIAEVQLQTITGAFEPSRLRDLDRAYLDEVVYLPGADGG</sequence>
<keyword evidence="5" id="KW-0812">Transmembrane</keyword>
<keyword evidence="6" id="KW-0472">Membrane</keyword>
<feature type="chain" id="PRO_5004372021" evidence="10">
    <location>
        <begin position="23"/>
        <end position="466"/>
    </location>
</feature>
<name>R4VMF0_9GAMM</name>
<dbReference type="NCBIfam" id="TIGR01844">
    <property type="entry name" value="type_I_sec_TolC"/>
    <property type="match status" value="1"/>
</dbReference>
<feature type="region of interest" description="Disordered" evidence="9">
    <location>
        <begin position="78"/>
        <end position="103"/>
    </location>
</feature>
<gene>
    <name evidence="11" type="ORF">SPISAL_07640</name>
</gene>
<dbReference type="PANTHER" id="PTHR30026">
    <property type="entry name" value="OUTER MEMBRANE PROTEIN TOLC"/>
    <property type="match status" value="1"/>
</dbReference>
<keyword evidence="10" id="KW-0732">Signal</keyword>
<comment type="similarity">
    <text evidence="2">Belongs to the outer membrane factor (OMF) (TC 1.B.17) family.</text>
</comment>
<accession>R4VMF0</accession>
<organism evidence="11 12">
    <name type="scientific">Spiribacter salinus M19-40</name>
    <dbReference type="NCBI Taxonomy" id="1260251"/>
    <lineage>
        <taxon>Bacteria</taxon>
        <taxon>Pseudomonadati</taxon>
        <taxon>Pseudomonadota</taxon>
        <taxon>Gammaproteobacteria</taxon>
        <taxon>Chromatiales</taxon>
        <taxon>Ectothiorhodospiraceae</taxon>
        <taxon>Spiribacter</taxon>
    </lineage>
</organism>
<feature type="coiled-coil region" evidence="8">
    <location>
        <begin position="198"/>
        <end position="232"/>
    </location>
</feature>
<dbReference type="HOGENOM" id="CLU_012817_0_2_6"/>
<dbReference type="eggNOG" id="COG1538">
    <property type="taxonomic scope" value="Bacteria"/>
</dbReference>
<evidence type="ECO:0000256" key="8">
    <source>
        <dbReference type="SAM" id="Coils"/>
    </source>
</evidence>
<dbReference type="PANTHER" id="PTHR30026:SF20">
    <property type="entry name" value="OUTER MEMBRANE PROTEIN TOLC"/>
    <property type="match status" value="1"/>
</dbReference>
<evidence type="ECO:0000313" key="11">
    <source>
        <dbReference type="EMBL" id="AGM41622.1"/>
    </source>
</evidence>
<evidence type="ECO:0000313" key="12">
    <source>
        <dbReference type="Proteomes" id="UP000017881"/>
    </source>
</evidence>
<dbReference type="GO" id="GO:0009279">
    <property type="term" value="C:cell outer membrane"/>
    <property type="evidence" value="ECO:0007669"/>
    <property type="project" value="UniProtKB-SubCell"/>
</dbReference>
<dbReference type="OrthoDB" id="9813458at2"/>
<dbReference type="KEGG" id="ssal:SPISAL_07640"/>
<evidence type="ECO:0000256" key="7">
    <source>
        <dbReference type="ARBA" id="ARBA00023237"/>
    </source>
</evidence>
<comment type="subcellular location">
    <subcellularLocation>
        <location evidence="1">Cell outer membrane</location>
    </subcellularLocation>
</comment>
<keyword evidence="12" id="KW-1185">Reference proteome</keyword>
<dbReference type="InterPro" id="IPR010130">
    <property type="entry name" value="T1SS_OMP_TolC"/>
</dbReference>
<dbReference type="Pfam" id="PF02321">
    <property type="entry name" value="OEP"/>
    <property type="match status" value="2"/>
</dbReference>
<dbReference type="Gene3D" id="1.20.1600.10">
    <property type="entry name" value="Outer membrane efflux proteins (OEP)"/>
    <property type="match status" value="1"/>
</dbReference>
<reference evidence="11 12" key="1">
    <citation type="journal article" date="2013" name="Genome Announc.">
        <title>Draft Genome of Spiribacter salinus M19-40, an Abundant Gammaproteobacterium in Aquatic Hypersaline Environments.</title>
        <authorList>
            <person name="Leon M.J."/>
            <person name="Ghai R."/>
            <person name="Fernandez A.B."/>
            <person name="Sanchez-Porro C."/>
            <person name="Rodriguez-Valera F."/>
            <person name="Ventosa A."/>
        </authorList>
    </citation>
    <scope>NUCLEOTIDE SEQUENCE [LARGE SCALE GENOMIC DNA]</scope>
    <source>
        <strain evidence="11">M19-40</strain>
    </source>
</reference>
<dbReference type="InterPro" id="IPR003423">
    <property type="entry name" value="OMP_efflux"/>
</dbReference>
<evidence type="ECO:0000256" key="10">
    <source>
        <dbReference type="SAM" id="SignalP"/>
    </source>
</evidence>
<protein>
    <submittedName>
        <fullName evidence="11">Type I secretion outer membrane protein, TolC</fullName>
    </submittedName>
</protein>
<keyword evidence="8" id="KW-0175">Coiled coil</keyword>
<dbReference type="EMBL" id="CP005963">
    <property type="protein sequence ID" value="AGM41622.1"/>
    <property type="molecule type" value="Genomic_DNA"/>
</dbReference>
<dbReference type="Proteomes" id="UP000017881">
    <property type="component" value="Chromosome"/>
</dbReference>
<feature type="signal peptide" evidence="10">
    <location>
        <begin position="1"/>
        <end position="22"/>
    </location>
</feature>
<dbReference type="GO" id="GO:0015562">
    <property type="term" value="F:efflux transmembrane transporter activity"/>
    <property type="evidence" value="ECO:0007669"/>
    <property type="project" value="InterPro"/>
</dbReference>
<evidence type="ECO:0000256" key="3">
    <source>
        <dbReference type="ARBA" id="ARBA00022448"/>
    </source>
</evidence>
<dbReference type="GO" id="GO:0015288">
    <property type="term" value="F:porin activity"/>
    <property type="evidence" value="ECO:0007669"/>
    <property type="project" value="TreeGrafter"/>
</dbReference>
<dbReference type="GO" id="GO:1990281">
    <property type="term" value="C:efflux pump complex"/>
    <property type="evidence" value="ECO:0007669"/>
    <property type="project" value="TreeGrafter"/>
</dbReference>
<evidence type="ECO:0000256" key="6">
    <source>
        <dbReference type="ARBA" id="ARBA00023136"/>
    </source>
</evidence>
<proteinExistence type="inferred from homology"/>
<evidence type="ECO:0000256" key="9">
    <source>
        <dbReference type="SAM" id="MobiDB-lite"/>
    </source>
</evidence>
<dbReference type="SUPFAM" id="SSF56954">
    <property type="entry name" value="Outer membrane efflux proteins (OEP)"/>
    <property type="match status" value="1"/>
</dbReference>
<dbReference type="InterPro" id="IPR051906">
    <property type="entry name" value="TolC-like"/>
</dbReference>
<dbReference type="AlphaFoldDB" id="R4VMF0"/>
<keyword evidence="3" id="KW-0813">Transport</keyword>
<dbReference type="RefSeq" id="WP_016353929.1">
    <property type="nucleotide sequence ID" value="NC_021291.1"/>
</dbReference>
<evidence type="ECO:0000256" key="1">
    <source>
        <dbReference type="ARBA" id="ARBA00004442"/>
    </source>
</evidence>
<keyword evidence="7" id="KW-0998">Cell outer membrane</keyword>
<evidence type="ECO:0000256" key="5">
    <source>
        <dbReference type="ARBA" id="ARBA00022692"/>
    </source>
</evidence>
<keyword evidence="4" id="KW-1134">Transmembrane beta strand</keyword>
<evidence type="ECO:0000256" key="4">
    <source>
        <dbReference type="ARBA" id="ARBA00022452"/>
    </source>
</evidence>